<dbReference type="SUPFAM" id="SSF48439">
    <property type="entry name" value="Protein prenylyltransferase"/>
    <property type="match status" value="1"/>
</dbReference>
<keyword evidence="5 9" id="KW-0808">Transferase</keyword>
<evidence type="ECO:0000256" key="1">
    <source>
        <dbReference type="ARBA" id="ARBA00006734"/>
    </source>
</evidence>
<name>A0A8T0CU27_CORYI</name>
<dbReference type="FunFam" id="1.25.40.120:FF:000035">
    <property type="entry name" value="Geranylgeranyl transferase type-2 subunit alpha"/>
    <property type="match status" value="1"/>
</dbReference>
<dbReference type="Gene3D" id="1.25.40.120">
    <property type="entry name" value="Protein prenylyltransferase"/>
    <property type="match status" value="1"/>
</dbReference>
<evidence type="ECO:0000313" key="10">
    <source>
        <dbReference type="EMBL" id="KAF7850664.1"/>
    </source>
</evidence>
<dbReference type="InterPro" id="IPR001611">
    <property type="entry name" value="Leu-rich_rpt"/>
</dbReference>
<organism evidence="10 11">
    <name type="scientific">Corymbia citriodora subsp. variegata</name>
    <dbReference type="NCBI Taxonomy" id="360336"/>
    <lineage>
        <taxon>Eukaryota</taxon>
        <taxon>Viridiplantae</taxon>
        <taxon>Streptophyta</taxon>
        <taxon>Embryophyta</taxon>
        <taxon>Tracheophyta</taxon>
        <taxon>Spermatophyta</taxon>
        <taxon>Magnoliopsida</taxon>
        <taxon>eudicotyledons</taxon>
        <taxon>Gunneridae</taxon>
        <taxon>Pentapetalae</taxon>
        <taxon>rosids</taxon>
        <taxon>malvids</taxon>
        <taxon>Myrtales</taxon>
        <taxon>Myrtaceae</taxon>
        <taxon>Myrtoideae</taxon>
        <taxon>Eucalypteae</taxon>
        <taxon>Corymbia</taxon>
    </lineage>
</organism>
<comment type="similarity">
    <text evidence="1 9">Belongs to the protein prenyltransferase subunit alpha family.</text>
</comment>
<evidence type="ECO:0000256" key="9">
    <source>
        <dbReference type="RuleBase" id="RU367120"/>
    </source>
</evidence>
<evidence type="ECO:0000256" key="3">
    <source>
        <dbReference type="ARBA" id="ARBA00014772"/>
    </source>
</evidence>
<protein>
    <recommendedName>
        <fullName evidence="3 9">Geranylgeranyl transferase type-2 subunit alpha</fullName>
        <ecNumber evidence="2 9">2.5.1.60</ecNumber>
    </recommendedName>
    <alternativeName>
        <fullName evidence="7 9">Geranylgeranyl transferase type II subunit alpha</fullName>
    </alternativeName>
</protein>
<dbReference type="GO" id="GO:0097354">
    <property type="term" value="P:prenylation"/>
    <property type="evidence" value="ECO:0007669"/>
    <property type="project" value="UniProtKB-UniRule"/>
</dbReference>
<evidence type="ECO:0000256" key="2">
    <source>
        <dbReference type="ARBA" id="ARBA00012656"/>
    </source>
</evidence>
<gene>
    <name evidence="10" type="ORF">BT93_L5134</name>
</gene>
<evidence type="ECO:0000256" key="7">
    <source>
        <dbReference type="ARBA" id="ARBA00031267"/>
    </source>
</evidence>
<dbReference type="GO" id="GO:0004663">
    <property type="term" value="F:Rab geranylgeranyltransferase activity"/>
    <property type="evidence" value="ECO:0007669"/>
    <property type="project" value="UniProtKB-UniRule"/>
</dbReference>
<keyword evidence="6" id="KW-0677">Repeat</keyword>
<dbReference type="PROSITE" id="PS51450">
    <property type="entry name" value="LRR"/>
    <property type="match status" value="2"/>
</dbReference>
<accession>A0A8T0CU27</accession>
<evidence type="ECO:0000313" key="11">
    <source>
        <dbReference type="Proteomes" id="UP000806378"/>
    </source>
</evidence>
<dbReference type="PANTHER" id="PTHR11129">
    <property type="entry name" value="PROTEIN FARNESYLTRANSFERASE ALPHA SUBUNIT/RAB GERANYLGERANYL TRANSFERASE ALPHA SUBUNIT"/>
    <property type="match status" value="1"/>
</dbReference>
<dbReference type="Gramene" id="rna-gnl|WGS:JABURB|Cocit.L5134.1">
    <property type="protein sequence ID" value="cds-KAF7850664.1"/>
    <property type="gene ID" value="gene-BT93_L5134"/>
</dbReference>
<dbReference type="EMBL" id="MU089591">
    <property type="protein sequence ID" value="KAF7850664.1"/>
    <property type="molecule type" value="Genomic_DNA"/>
</dbReference>
<comment type="function">
    <text evidence="9">Catalyzes the transfer of a geranyl-geranyl moiety from geranyl-geranyl pyrophosphate to cysteines occuring in specific C-terminal amino acid sequences.</text>
</comment>
<comment type="caution">
    <text evidence="10">The sequence shown here is derived from an EMBL/GenBank/DDBJ whole genome shotgun (WGS) entry which is preliminary data.</text>
</comment>
<reference evidence="10" key="1">
    <citation type="submission" date="2020-05" db="EMBL/GenBank/DDBJ databases">
        <title>WGS assembly of Corymbia citriodora subspecies variegata.</title>
        <authorList>
            <person name="Barry K."/>
            <person name="Hundley H."/>
            <person name="Shu S."/>
            <person name="Jenkins J."/>
            <person name="Grimwood J."/>
            <person name="Baten A."/>
        </authorList>
    </citation>
    <scope>NUCLEOTIDE SEQUENCE</scope>
    <source>
        <strain evidence="10">CV2-018</strain>
    </source>
</reference>
<keyword evidence="4 9" id="KW-0637">Prenyltransferase</keyword>
<proteinExistence type="inferred from homology"/>
<evidence type="ECO:0000256" key="4">
    <source>
        <dbReference type="ARBA" id="ARBA00022602"/>
    </source>
</evidence>
<dbReference type="OrthoDB" id="1658at2759"/>
<dbReference type="Gene3D" id="3.80.10.10">
    <property type="entry name" value="Ribonuclease Inhibitor"/>
    <property type="match status" value="1"/>
</dbReference>
<comment type="catalytic activity">
    <reaction evidence="8 9">
        <text>geranylgeranyl diphosphate + L-cysteinyl-[protein] = S-geranylgeranyl-L-cysteinyl-[protein] + diphosphate</text>
        <dbReference type="Rhea" id="RHEA:21240"/>
        <dbReference type="Rhea" id="RHEA-COMP:10131"/>
        <dbReference type="Rhea" id="RHEA-COMP:11537"/>
        <dbReference type="ChEBI" id="CHEBI:29950"/>
        <dbReference type="ChEBI" id="CHEBI:33019"/>
        <dbReference type="ChEBI" id="CHEBI:57533"/>
        <dbReference type="ChEBI" id="CHEBI:86021"/>
        <dbReference type="EC" id="2.5.1.60"/>
    </reaction>
</comment>
<dbReference type="AlphaFoldDB" id="A0A8T0CU27"/>
<sequence>MHGRPRTAPKPEDAAASAAKAQKLRALQSQFLSYHHNRIYTKEALDASAKLLEVNPEYYTAWNYRKLAVEHRVKESDSSPESVKSVFDDELKVVENALRQNFKSYGAWYHRKWVLSKGHSSLDHELQLLDRFQKADSRNFHAWNYRRFVAALLGRSVEDELQYTEDLIGNNFSNYSAWHNRSMLLSEILKKKEQESSSQDIISKEYEFVLNALYTDPDDQSGWFYHLWLLDQTFKAKAPLLVSSWPVPGSDLVVSGNVSLADHPLSSFSEFAVALERFPVVLYFNQTVEGVNSSTVTIQSTFVQNEDVTWKPLSPQNSRASKVWVGYLDLSGVDHHSSASHTVEIKLGHHQGIMSSNGLQLSIPFDLSFTVSAKPLETQSSKEEKVAWEEDRFYACETHLQLAIPSLCYDGIAVENKYEPTTSDWQIGTIAEEISQIRNLLAISDSKIGKITLARLLMAHDAMSSPYATKTVHAEEVLGLYSELMKLDSSHSQYYRDERSLVLLQQLLSSREMLLRYCFCYGGITSSSTYGPICLRLNNQSISRMGSFDKLLWVQMLDLSDNELHSIEGLEAMQLLQCLNLGRNKLRSFTALDPLRYLKSLKVLSISHNEIGLHSIDTTRYSCSASPLSHNGEIIWSHDVFPPEDSDVTNYWEAFMVFKSLELTQLDIVGNAVTNEKFKSFLPKVLPKLQFLDGTCGDFAFIQTYLLRSLFGHSPSVSLISTHGYVQ</sequence>
<dbReference type="InterPro" id="IPR002088">
    <property type="entry name" value="Prenyl_trans_a"/>
</dbReference>
<dbReference type="Proteomes" id="UP000806378">
    <property type="component" value="Unassembled WGS sequence"/>
</dbReference>
<dbReference type="PANTHER" id="PTHR11129:SF2">
    <property type="entry name" value="GERANYLGERANYL TRANSFERASE TYPE-2 SUBUNIT ALPHA"/>
    <property type="match status" value="1"/>
</dbReference>
<dbReference type="SUPFAM" id="SSF52058">
    <property type="entry name" value="L domain-like"/>
    <property type="match status" value="1"/>
</dbReference>
<evidence type="ECO:0000256" key="8">
    <source>
        <dbReference type="ARBA" id="ARBA00047658"/>
    </source>
</evidence>
<dbReference type="EC" id="2.5.1.60" evidence="2 9"/>
<keyword evidence="11" id="KW-1185">Reference proteome</keyword>
<dbReference type="SMART" id="SM00365">
    <property type="entry name" value="LRR_SD22"/>
    <property type="match status" value="2"/>
</dbReference>
<dbReference type="GO" id="GO:0005968">
    <property type="term" value="C:Rab-protein geranylgeranyltransferase complex"/>
    <property type="evidence" value="ECO:0007669"/>
    <property type="project" value="TreeGrafter"/>
</dbReference>
<dbReference type="PROSITE" id="PS51147">
    <property type="entry name" value="PFTA"/>
    <property type="match status" value="5"/>
</dbReference>
<dbReference type="Pfam" id="PF01239">
    <property type="entry name" value="PPTA"/>
    <property type="match status" value="5"/>
</dbReference>
<dbReference type="InterPro" id="IPR032675">
    <property type="entry name" value="LRR_dom_sf"/>
</dbReference>
<evidence type="ECO:0000256" key="6">
    <source>
        <dbReference type="ARBA" id="ARBA00022737"/>
    </source>
</evidence>
<evidence type="ECO:0000256" key="5">
    <source>
        <dbReference type="ARBA" id="ARBA00022679"/>
    </source>
</evidence>